<feature type="compositionally biased region" description="Basic and acidic residues" evidence="2">
    <location>
        <begin position="15"/>
        <end position="27"/>
    </location>
</feature>
<proteinExistence type="predicted"/>
<dbReference type="EMBL" id="JASBNA010000001">
    <property type="protein sequence ID" value="KAK7695772.1"/>
    <property type="molecule type" value="Genomic_DNA"/>
</dbReference>
<evidence type="ECO:0000256" key="2">
    <source>
        <dbReference type="SAM" id="MobiDB-lite"/>
    </source>
</evidence>
<protein>
    <submittedName>
        <fullName evidence="3">Uncharacterized protein</fullName>
    </submittedName>
</protein>
<feature type="compositionally biased region" description="Low complexity" evidence="2">
    <location>
        <begin position="274"/>
        <end position="289"/>
    </location>
</feature>
<feature type="region of interest" description="Disordered" evidence="2">
    <location>
        <begin position="1"/>
        <end position="34"/>
    </location>
</feature>
<dbReference type="AlphaFoldDB" id="A0AAW0GYZ8"/>
<feature type="compositionally biased region" description="Basic and acidic residues" evidence="2">
    <location>
        <begin position="198"/>
        <end position="208"/>
    </location>
</feature>
<feature type="compositionally biased region" description="Low complexity" evidence="2">
    <location>
        <begin position="147"/>
        <end position="157"/>
    </location>
</feature>
<feature type="compositionally biased region" description="Polar residues" evidence="2">
    <location>
        <begin position="228"/>
        <end position="237"/>
    </location>
</feature>
<evidence type="ECO:0000313" key="4">
    <source>
        <dbReference type="Proteomes" id="UP001385951"/>
    </source>
</evidence>
<evidence type="ECO:0000313" key="3">
    <source>
        <dbReference type="EMBL" id="KAK7695772.1"/>
    </source>
</evidence>
<feature type="coiled-coil region" evidence="1">
    <location>
        <begin position="96"/>
        <end position="130"/>
    </location>
</feature>
<comment type="caution">
    <text evidence="3">The sequence shown here is derived from an EMBL/GenBank/DDBJ whole genome shotgun (WGS) entry which is preliminary data.</text>
</comment>
<feature type="region of interest" description="Disordered" evidence="2">
    <location>
        <begin position="147"/>
        <end position="385"/>
    </location>
</feature>
<dbReference type="Proteomes" id="UP001385951">
    <property type="component" value="Unassembled WGS sequence"/>
</dbReference>
<feature type="compositionally biased region" description="Low complexity" evidence="2">
    <location>
        <begin position="1"/>
        <end position="14"/>
    </location>
</feature>
<accession>A0AAW0GYZ8</accession>
<keyword evidence="1" id="KW-0175">Coiled coil</keyword>
<keyword evidence="4" id="KW-1185">Reference proteome</keyword>
<feature type="compositionally biased region" description="Low complexity" evidence="2">
    <location>
        <begin position="185"/>
        <end position="195"/>
    </location>
</feature>
<evidence type="ECO:0000256" key="1">
    <source>
        <dbReference type="SAM" id="Coils"/>
    </source>
</evidence>
<feature type="compositionally biased region" description="Acidic residues" evidence="2">
    <location>
        <begin position="368"/>
        <end position="382"/>
    </location>
</feature>
<feature type="compositionally biased region" description="Basic and acidic residues" evidence="2">
    <location>
        <begin position="244"/>
        <end position="256"/>
    </location>
</feature>
<feature type="compositionally biased region" description="Low complexity" evidence="2">
    <location>
        <begin position="209"/>
        <end position="218"/>
    </location>
</feature>
<gene>
    <name evidence="3" type="ORF">QCA50_000409</name>
</gene>
<organism evidence="3 4">
    <name type="scientific">Cerrena zonata</name>
    <dbReference type="NCBI Taxonomy" id="2478898"/>
    <lineage>
        <taxon>Eukaryota</taxon>
        <taxon>Fungi</taxon>
        <taxon>Dikarya</taxon>
        <taxon>Basidiomycota</taxon>
        <taxon>Agaricomycotina</taxon>
        <taxon>Agaricomycetes</taxon>
        <taxon>Polyporales</taxon>
        <taxon>Cerrenaceae</taxon>
        <taxon>Cerrena</taxon>
    </lineage>
</organism>
<sequence>MSEGNGSDASSSKGSSERSDYRSDTDSARSAGSLNPDLVFPELVTIAQQFEEFHTVVSEQLHSLSERIEAFSTGVVNDRNRIVALEHQEAIHNRRLEDLVAQRDVDRAHIENLENAIKALKSEFEFMRLRPPASTAARTTALADLSASASSSRTLVESDVDHSDVDVTPKGKGKGKQRVFERSSKSASGRPSRSSVAKLKEGETESAARRSVQASSSAPLPFARPPTEASSRSSSPTIKPPKKQTVETERDEDVTPKKPAPVVKRERTMSWVETHGSGSDATSSTGTSGSHHRSQPTRESSSSRTDPFSVIANVTDEDEEAQISILTNALDLNPEHFTHTSASPEPNESGQEEPPPPSDSDSSSSSDEFQDADDTEDTEDTVLNDADYSEYHYAGVRKPPKASPVSIGPLRFEKMMRRLHFPPEVFTWLKETTASKEPQLHVFFCEDFAFLYNPFALEKQKYDSPPAAVTDPTSLITGWGSFAKMEETGPYIENHVPLEGQVYHTFALYKTKVCCVRTGLYNAYKLN</sequence>
<feature type="compositionally biased region" description="Polar residues" evidence="2">
    <location>
        <begin position="297"/>
        <end position="306"/>
    </location>
</feature>
<name>A0AAW0GYZ8_9APHY</name>
<feature type="compositionally biased region" description="Basic and acidic residues" evidence="2">
    <location>
        <begin position="159"/>
        <end position="169"/>
    </location>
</feature>
<reference evidence="3 4" key="1">
    <citation type="submission" date="2022-09" db="EMBL/GenBank/DDBJ databases">
        <authorList>
            <person name="Palmer J.M."/>
        </authorList>
    </citation>
    <scope>NUCLEOTIDE SEQUENCE [LARGE SCALE GENOMIC DNA]</scope>
    <source>
        <strain evidence="3 4">DSM 7382</strain>
    </source>
</reference>